<reference evidence="1" key="1">
    <citation type="journal article" date="2014" name="Front. Microbiol.">
        <title>High frequency of phylogenetically diverse reductive dehalogenase-homologous genes in deep subseafloor sedimentary metagenomes.</title>
        <authorList>
            <person name="Kawai M."/>
            <person name="Futagami T."/>
            <person name="Toyoda A."/>
            <person name="Takaki Y."/>
            <person name="Nishi S."/>
            <person name="Hori S."/>
            <person name="Arai W."/>
            <person name="Tsubouchi T."/>
            <person name="Morono Y."/>
            <person name="Uchiyama I."/>
            <person name="Ito T."/>
            <person name="Fujiyama A."/>
            <person name="Inagaki F."/>
            <person name="Takami H."/>
        </authorList>
    </citation>
    <scope>NUCLEOTIDE SEQUENCE</scope>
    <source>
        <strain evidence="1">Expedition CK06-06</strain>
    </source>
</reference>
<name>X1LVA4_9ZZZZ</name>
<feature type="non-terminal residue" evidence="1">
    <location>
        <position position="1"/>
    </location>
</feature>
<comment type="caution">
    <text evidence="1">The sequence shown here is derived from an EMBL/GenBank/DDBJ whole genome shotgun (WGS) entry which is preliminary data.</text>
</comment>
<dbReference type="EMBL" id="BARV01018731">
    <property type="protein sequence ID" value="GAI22978.1"/>
    <property type="molecule type" value="Genomic_DNA"/>
</dbReference>
<dbReference type="AlphaFoldDB" id="X1LVA4"/>
<gene>
    <name evidence="1" type="ORF">S06H3_31612</name>
</gene>
<proteinExistence type="predicted"/>
<sequence length="279" mass="32262">CENGVQPVVFRAPILPDEIWAGTKAAGMYRTLNFSDFDYLTGAQPKWDTVNEGLGDYLSIFTLHLDPFNESGRQYCLAGREEEDWWWDRFRGPIFRREEPNDWEIILDFDDVQTLTSQSDTEIFDVCLDPENEDYVYALAVSANSRSMYLLKSVDGGDIWTLHDTVVTWWKFYYDELFEDFVWRYRLAVKGDEFLINGMHFYEYGAGQNDDTDGGWYSSNGGTVWGLSAKSYWWANDHSGVFIGTDDQYFPGDWGATTVSIRDLDSDFDPPHLENYAPV</sequence>
<protein>
    <submittedName>
        <fullName evidence="1">Uncharacterized protein</fullName>
    </submittedName>
</protein>
<organism evidence="1">
    <name type="scientific">marine sediment metagenome</name>
    <dbReference type="NCBI Taxonomy" id="412755"/>
    <lineage>
        <taxon>unclassified sequences</taxon>
        <taxon>metagenomes</taxon>
        <taxon>ecological metagenomes</taxon>
    </lineage>
</organism>
<feature type="non-terminal residue" evidence="1">
    <location>
        <position position="279"/>
    </location>
</feature>
<evidence type="ECO:0000313" key="1">
    <source>
        <dbReference type="EMBL" id="GAI22978.1"/>
    </source>
</evidence>
<accession>X1LVA4</accession>